<evidence type="ECO:0000313" key="2">
    <source>
        <dbReference type="EMBL" id="KAG6381218.1"/>
    </source>
</evidence>
<dbReference type="Proteomes" id="UP000683000">
    <property type="component" value="Unassembled WGS sequence"/>
</dbReference>
<gene>
    <name evidence="2" type="ORF">JVT61DRAFT_5621</name>
</gene>
<keyword evidence="3" id="KW-1185">Reference proteome</keyword>
<reference evidence="2" key="1">
    <citation type="submission" date="2021-03" db="EMBL/GenBank/DDBJ databases">
        <title>Evolutionary innovations through gain and loss of genes in the ectomycorrhizal Boletales.</title>
        <authorList>
            <person name="Wu G."/>
            <person name="Miyauchi S."/>
            <person name="Morin E."/>
            <person name="Yang Z.-L."/>
            <person name="Xu J."/>
            <person name="Martin F.M."/>
        </authorList>
    </citation>
    <scope>NUCLEOTIDE SEQUENCE</scope>
    <source>
        <strain evidence="2">BR01</strain>
    </source>
</reference>
<proteinExistence type="predicted"/>
<evidence type="ECO:0000256" key="1">
    <source>
        <dbReference type="SAM" id="MobiDB-lite"/>
    </source>
</evidence>
<feature type="compositionally biased region" description="Low complexity" evidence="1">
    <location>
        <begin position="280"/>
        <end position="299"/>
    </location>
</feature>
<feature type="region of interest" description="Disordered" evidence="1">
    <location>
        <begin position="75"/>
        <end position="114"/>
    </location>
</feature>
<feature type="region of interest" description="Disordered" evidence="1">
    <location>
        <begin position="279"/>
        <end position="300"/>
    </location>
</feature>
<dbReference type="EMBL" id="JAGFBS010000002">
    <property type="protein sequence ID" value="KAG6381218.1"/>
    <property type="molecule type" value="Genomic_DNA"/>
</dbReference>
<dbReference type="AlphaFoldDB" id="A0A8I3ADD7"/>
<organism evidence="2 3">
    <name type="scientific">Boletus reticuloceps</name>
    <dbReference type="NCBI Taxonomy" id="495285"/>
    <lineage>
        <taxon>Eukaryota</taxon>
        <taxon>Fungi</taxon>
        <taxon>Dikarya</taxon>
        <taxon>Basidiomycota</taxon>
        <taxon>Agaricomycotina</taxon>
        <taxon>Agaricomycetes</taxon>
        <taxon>Agaricomycetidae</taxon>
        <taxon>Boletales</taxon>
        <taxon>Boletineae</taxon>
        <taxon>Boletaceae</taxon>
        <taxon>Boletoideae</taxon>
        <taxon>Boletus</taxon>
    </lineage>
</organism>
<evidence type="ECO:0000313" key="3">
    <source>
        <dbReference type="Proteomes" id="UP000683000"/>
    </source>
</evidence>
<feature type="compositionally biased region" description="Basic and acidic residues" evidence="1">
    <location>
        <begin position="91"/>
        <end position="100"/>
    </location>
</feature>
<dbReference type="OrthoDB" id="2680996at2759"/>
<protein>
    <submittedName>
        <fullName evidence="2">Uncharacterized protein</fullName>
    </submittedName>
</protein>
<sequence>MRVLIPHRRANWKADLDDLFGCFHTNHVSFSRSRSEYKGEVCGFDPLSAVLISTVIWIATSMPCMPEMQFPGAWPESPTLQASPAPSVMENRGDSLEELPRPSSPRCSGGSATQFAKKHPPLRIVVPPTEYCPFSTDLTLPITPLSLPTPVSSSCFTFSEAQERVNQSESVPPTPAPILPSCPPVTAVVDFASPTSSQFLLMPPTPRLEIVDGETAICVSSLATPGAAEDPMRSGSHGTKSANLRPWDVSSSTWLSDLGGHTETDRIFRHNLLQITSVDTESSPASTPALSPSAVTPSSQASSILAYNSPTSLARSPALSPPALSQYPCTMSTQSSSPGRLVLKPMGTDTFPSALDGLQAWRERVTPGLPRSEESPSPPCEDVHGSRSGEVIPETPMHTSFPSHHLHSRPSPPRVSRASRSRIFIKQAKMLGGRVKRLVTRQRDNKHRGSMDQGVDFRVVTSQDSENGSVILITAPPPPYDVRPVTSPTVQAHMRSRTISEYSSAVQSSSVEFANTDITELGSRQGGSSRNALRRLSFAALSTIKRL</sequence>
<comment type="caution">
    <text evidence="2">The sequence shown here is derived from an EMBL/GenBank/DDBJ whole genome shotgun (WGS) entry which is preliminary data.</text>
</comment>
<name>A0A8I3ADD7_9AGAM</name>
<feature type="region of interest" description="Disordered" evidence="1">
    <location>
        <begin position="367"/>
        <end position="419"/>
    </location>
</feature>
<accession>A0A8I3ADD7</accession>